<keyword evidence="2" id="KW-1185">Reference proteome</keyword>
<dbReference type="InterPro" id="IPR005901">
    <property type="entry name" value="GLPGLI"/>
</dbReference>
<evidence type="ECO:0000313" key="2">
    <source>
        <dbReference type="Proteomes" id="UP000267268"/>
    </source>
</evidence>
<proteinExistence type="predicted"/>
<dbReference type="Proteomes" id="UP000267268">
    <property type="component" value="Chromosome 1"/>
</dbReference>
<sequence>MLLTWLLFLIFFYYYFKIMTKLSQHFILFLLFYFVFTLCICGQSSSYEFLTPLKIEAFYTFDFKEDDTDNTFYINSFVLQVGANNKSKFSSHEKLLSDEFNMNSNVSNERLNYMNADNPVAPIYLQSELFKENDQVTHYNRVGFDIYSYQESIATILDWKISNEKKRIEGYVCQKATCTYGDKTYEAWFTKQVPIAEGPYKFKGLPGLIVKLYDLDKDYVFTLVYLKKLASNKRIIIEKSYQNSTSIDKNAYHSILSKSIKNTSINLPTELGCSRHGLHDH</sequence>
<dbReference type="NCBIfam" id="TIGR01200">
    <property type="entry name" value="GLPGLI"/>
    <property type="match status" value="1"/>
</dbReference>
<name>A0A3S9NXX9_9BACT</name>
<dbReference type="AlphaFoldDB" id="A0A3S9NXX9"/>
<dbReference type="KEGG" id="fll:EI427_00850"/>
<reference evidence="1 2" key="1">
    <citation type="submission" date="2018-12" db="EMBL/GenBank/DDBJ databases">
        <title>Flammeovirga pectinis sp. nov., isolated from the gut of the Korean scallop, Patinopecten yessoensis.</title>
        <authorList>
            <person name="Bae J.-W."/>
            <person name="Jeong Y.-S."/>
            <person name="Kang W."/>
        </authorList>
    </citation>
    <scope>NUCLEOTIDE SEQUENCE [LARGE SCALE GENOMIC DNA]</scope>
    <source>
        <strain evidence="1 2">L12M1</strain>
    </source>
</reference>
<accession>A0A3S9NXX9</accession>
<gene>
    <name evidence="1" type="ORF">EI427_00850</name>
</gene>
<dbReference type="EMBL" id="CP034562">
    <property type="protein sequence ID" value="AZQ60808.1"/>
    <property type="molecule type" value="Genomic_DNA"/>
</dbReference>
<organism evidence="1 2">
    <name type="scientific">Flammeovirga pectinis</name>
    <dbReference type="NCBI Taxonomy" id="2494373"/>
    <lineage>
        <taxon>Bacteria</taxon>
        <taxon>Pseudomonadati</taxon>
        <taxon>Bacteroidota</taxon>
        <taxon>Cytophagia</taxon>
        <taxon>Cytophagales</taxon>
        <taxon>Flammeovirgaceae</taxon>
        <taxon>Flammeovirga</taxon>
    </lineage>
</organism>
<protein>
    <submittedName>
        <fullName evidence="1">GLPGLI family protein</fullName>
    </submittedName>
</protein>
<evidence type="ECO:0000313" key="1">
    <source>
        <dbReference type="EMBL" id="AZQ60808.1"/>
    </source>
</evidence>
<dbReference type="OrthoDB" id="1440774at2"/>
<dbReference type="Pfam" id="PF09697">
    <property type="entry name" value="Porph_ging"/>
    <property type="match status" value="1"/>
</dbReference>